<evidence type="ECO:0000313" key="1">
    <source>
        <dbReference type="EMBL" id="WPL17102.1"/>
    </source>
</evidence>
<dbReference type="Proteomes" id="UP001432180">
    <property type="component" value="Chromosome"/>
</dbReference>
<dbReference type="Gene3D" id="1.25.40.10">
    <property type="entry name" value="Tetratricopeptide repeat domain"/>
    <property type="match status" value="3"/>
</dbReference>
<gene>
    <name evidence="1" type="ORF">Thiowin_02090</name>
</gene>
<dbReference type="SMART" id="SM00028">
    <property type="entry name" value="TPR"/>
    <property type="match status" value="3"/>
</dbReference>
<keyword evidence="2" id="KW-1185">Reference proteome</keyword>
<dbReference type="SUPFAM" id="SSF48452">
    <property type="entry name" value="TPR-like"/>
    <property type="match status" value="2"/>
</dbReference>
<protein>
    <submittedName>
        <fullName evidence="1">PEP-CTERM system TPR-repeat lipoprotein</fullName>
    </submittedName>
</protein>
<sequence length="418" mass="46861">MNHSRMSPQRFLPLIVLLLAASVEAAPVIGAALQAPLQQVIRHLEQNRPAAAIDALRDLQQRQPLSHYEQASLQRFLGQAYFQGEQPELAIQAFEQSLASEALTRAEQQDIRYLLGQLYLKQDRPRLAIEQLRGLDPGDYPRAASYLWRAQTATGAHDEAIATAQRLLQGKSRPAPDDINHLLALYRQAERPEPARALAREAVGWYPAERRYWQELARLQLQLGEKRAAAATLQTMERLGLALTAQERDRLIRLYLHLDAPLKAAELLEQGLADGDPRNNAQHRARLAAAWLQARAWQQAERELEALVAEQPRTDPDRLADLAYCHYQQGHWNQAIANYRQALAAGRPADPGRAWLLLGIAAIKAKDGDTAQAALQEAEAYPRQHQQANQWLSFLRLQPDLNRESAVDASDGRLAGRG</sequence>
<reference evidence="1 2" key="1">
    <citation type="journal article" date="2023" name="Microorganisms">
        <title>Thiorhodovibrio frisius and Trv. litoralis spp. nov., Two Novel Members from a Clade of Fastidious Purple Sulfur Bacteria That Exhibit Unique Red-Shifted Light-Harvesting Capabilities.</title>
        <authorList>
            <person name="Methner A."/>
            <person name="Kuzyk S.B."/>
            <person name="Petersen J."/>
            <person name="Bauer S."/>
            <person name="Brinkmann H."/>
            <person name="Sichau K."/>
            <person name="Wanner G."/>
            <person name="Wolf J."/>
            <person name="Neumann-Schaal M."/>
            <person name="Henke P."/>
            <person name="Tank M."/>
            <person name="Sproer C."/>
            <person name="Bunk B."/>
            <person name="Overmann J."/>
        </authorList>
    </citation>
    <scope>NUCLEOTIDE SEQUENCE [LARGE SCALE GENOMIC DNA]</scope>
    <source>
        <strain evidence="1 2">DSM 6702</strain>
    </source>
</reference>
<dbReference type="EMBL" id="CP121472">
    <property type="protein sequence ID" value="WPL17102.1"/>
    <property type="molecule type" value="Genomic_DNA"/>
</dbReference>
<organism evidence="1 2">
    <name type="scientific">Thiorhodovibrio winogradskyi</name>
    <dbReference type="NCBI Taxonomy" id="77007"/>
    <lineage>
        <taxon>Bacteria</taxon>
        <taxon>Pseudomonadati</taxon>
        <taxon>Pseudomonadota</taxon>
        <taxon>Gammaproteobacteria</taxon>
        <taxon>Chromatiales</taxon>
        <taxon>Chromatiaceae</taxon>
        <taxon>Thiorhodovibrio</taxon>
    </lineage>
</organism>
<dbReference type="InterPro" id="IPR019734">
    <property type="entry name" value="TPR_rpt"/>
</dbReference>
<name>A0ABZ0S869_9GAMM</name>
<accession>A0ABZ0S869</accession>
<dbReference type="InterPro" id="IPR011990">
    <property type="entry name" value="TPR-like_helical_dom_sf"/>
</dbReference>
<dbReference type="Pfam" id="PF13432">
    <property type="entry name" value="TPR_16"/>
    <property type="match status" value="3"/>
</dbReference>
<keyword evidence="1" id="KW-0449">Lipoprotein</keyword>
<proteinExistence type="predicted"/>
<evidence type="ECO:0000313" key="2">
    <source>
        <dbReference type="Proteomes" id="UP001432180"/>
    </source>
</evidence>